<keyword evidence="2" id="KW-1185">Reference proteome</keyword>
<evidence type="ECO:0000313" key="1">
    <source>
        <dbReference type="EMBL" id="PKV80475.1"/>
    </source>
</evidence>
<name>A0A2N3VFW7_9NOCA</name>
<dbReference type="AlphaFoldDB" id="A0A2N3VFW7"/>
<dbReference type="InterPro" id="IPR036412">
    <property type="entry name" value="HAD-like_sf"/>
</dbReference>
<evidence type="ECO:0000313" key="2">
    <source>
        <dbReference type="Proteomes" id="UP000233766"/>
    </source>
</evidence>
<dbReference type="RefSeq" id="WP_143876068.1">
    <property type="nucleotide sequence ID" value="NZ_PJMW01000002.1"/>
</dbReference>
<dbReference type="EMBL" id="PJMW01000002">
    <property type="protein sequence ID" value="PKV80475.1"/>
    <property type="molecule type" value="Genomic_DNA"/>
</dbReference>
<dbReference type="OrthoDB" id="9803141at2"/>
<dbReference type="SUPFAM" id="SSF56784">
    <property type="entry name" value="HAD-like"/>
    <property type="match status" value="1"/>
</dbReference>
<dbReference type="InterPro" id="IPR023214">
    <property type="entry name" value="HAD_sf"/>
</dbReference>
<dbReference type="Pfam" id="PF00702">
    <property type="entry name" value="Hydrolase"/>
    <property type="match status" value="1"/>
</dbReference>
<reference evidence="1 2" key="1">
    <citation type="submission" date="2017-12" db="EMBL/GenBank/DDBJ databases">
        <title>Sequencing the genomes of 1000 Actinobacteria strains.</title>
        <authorList>
            <person name="Klenk H.-P."/>
        </authorList>
    </citation>
    <scope>NUCLEOTIDE SEQUENCE [LARGE SCALE GENOMIC DNA]</scope>
    <source>
        <strain evidence="1 2">DSM 44489</strain>
    </source>
</reference>
<gene>
    <name evidence="1" type="ORF">ATK86_4903</name>
</gene>
<accession>A0A2N3VFW7</accession>
<dbReference type="Proteomes" id="UP000233766">
    <property type="component" value="Unassembled WGS sequence"/>
</dbReference>
<proteinExistence type="predicted"/>
<dbReference type="Gene3D" id="3.40.50.1000">
    <property type="entry name" value="HAD superfamily/HAD-like"/>
    <property type="match status" value="1"/>
</dbReference>
<protein>
    <submittedName>
        <fullName evidence="1">FMN phosphatase YigB (HAD superfamily)</fullName>
    </submittedName>
</protein>
<comment type="caution">
    <text evidence="1">The sequence shown here is derived from an EMBL/GenBank/DDBJ whole genome shotgun (WGS) entry which is preliminary data.</text>
</comment>
<organism evidence="1 2">
    <name type="scientific">Nocardia fluminea</name>
    <dbReference type="NCBI Taxonomy" id="134984"/>
    <lineage>
        <taxon>Bacteria</taxon>
        <taxon>Bacillati</taxon>
        <taxon>Actinomycetota</taxon>
        <taxon>Actinomycetes</taxon>
        <taxon>Mycobacteriales</taxon>
        <taxon>Nocardiaceae</taxon>
        <taxon>Nocardia</taxon>
    </lineage>
</organism>
<sequence length="200" mass="21585">MTERLIILDLDGTCYPSNSALTRIVDERTAEFLLNRAGLTSAELASMEERTPSILKALALLGIPRVEWATAVYEAVPYQQLLSPDPSLNRALSRIAAHRIVVTMAPHRHAIAVLGALGLTAAIDNTISVYETDHTDKHDIYQALVKEYGASRTTAVGDNAALDLDPAAALRCECAHIDPRGRSGAYPVFRDLAQALAALP</sequence>